<sequence length="224" mass="23622">MKSTALLAAPRLAFPGAGGGPAVGGLALAVSSVLVLPRAQASPIALGLLVAELLGRAFFNFSLSRTFLDAVGAAPVRKASLDNSFHDQFSDPLALVVNEAYRFDQGKLVGVAGAAYAGRSDIGPKASSYNLAELKTIAHEFTLKQYGALTPISARIAITPELREGYRKVLAMTRRERDGDMPAAAYARQFRDLKSGDTGTVGIFGKTKDGAIQVAWVDADDIRL</sequence>
<evidence type="ECO:0000313" key="1">
    <source>
        <dbReference type="EMBL" id="PWF48700.1"/>
    </source>
</evidence>
<proteinExistence type="predicted"/>
<organism evidence="1 2">
    <name type="scientific">Massilia glaciei</name>
    <dbReference type="NCBI Taxonomy" id="1524097"/>
    <lineage>
        <taxon>Bacteria</taxon>
        <taxon>Pseudomonadati</taxon>
        <taxon>Pseudomonadota</taxon>
        <taxon>Betaproteobacteria</taxon>
        <taxon>Burkholderiales</taxon>
        <taxon>Oxalobacteraceae</taxon>
        <taxon>Telluria group</taxon>
        <taxon>Massilia</taxon>
    </lineage>
</organism>
<keyword evidence="2" id="KW-1185">Reference proteome</keyword>
<reference evidence="1 2" key="1">
    <citation type="submission" date="2018-04" db="EMBL/GenBank/DDBJ databases">
        <title>Massilia violaceinigra sp. nov., a novel purple-pigmented bacterium isolated from Tianshan glacier, Xinjiang, China.</title>
        <authorList>
            <person name="Wang H."/>
        </authorList>
    </citation>
    <scope>NUCLEOTIDE SEQUENCE [LARGE SCALE GENOMIC DNA]</scope>
    <source>
        <strain evidence="1 2">B448-2</strain>
    </source>
</reference>
<comment type="caution">
    <text evidence="1">The sequence shown here is derived from an EMBL/GenBank/DDBJ whole genome shotgun (WGS) entry which is preliminary data.</text>
</comment>
<evidence type="ECO:0000313" key="2">
    <source>
        <dbReference type="Proteomes" id="UP000241421"/>
    </source>
</evidence>
<accession>A0A2U2HMH1</accession>
<dbReference type="EMBL" id="PXWF02000155">
    <property type="protein sequence ID" value="PWF48700.1"/>
    <property type="molecule type" value="Genomic_DNA"/>
</dbReference>
<dbReference type="AlphaFoldDB" id="A0A2U2HMH1"/>
<gene>
    <name evidence="1" type="ORF">C7C56_010345</name>
</gene>
<protein>
    <submittedName>
        <fullName evidence="1">Uncharacterized protein</fullName>
    </submittedName>
</protein>
<name>A0A2U2HMH1_9BURK</name>
<dbReference type="Proteomes" id="UP000241421">
    <property type="component" value="Unassembled WGS sequence"/>
</dbReference>